<reference evidence="1 2" key="1">
    <citation type="submission" date="2017-05" db="EMBL/GenBank/DDBJ databases">
        <authorList>
            <person name="Varghese N."/>
            <person name="Submissions S."/>
        </authorList>
    </citation>
    <scope>NUCLEOTIDE SEQUENCE [LARGE SCALE GENOMIC DNA]</scope>
    <source>
        <strain evidence="1 2">DSM 100094</strain>
    </source>
</reference>
<dbReference type="RefSeq" id="WP_142661718.1">
    <property type="nucleotide sequence ID" value="NZ_FXTK01000002.1"/>
</dbReference>
<dbReference type="AlphaFoldDB" id="A0A521BA45"/>
<evidence type="ECO:0000313" key="1">
    <source>
        <dbReference type="EMBL" id="SMO43958.1"/>
    </source>
</evidence>
<dbReference type="EMBL" id="FXTK01000002">
    <property type="protein sequence ID" value="SMO43958.1"/>
    <property type="molecule type" value="Genomic_DNA"/>
</dbReference>
<name>A0A521BA45_9RHOB</name>
<dbReference type="InterPro" id="IPR029058">
    <property type="entry name" value="AB_hydrolase_fold"/>
</dbReference>
<dbReference type="SUPFAM" id="SSF53474">
    <property type="entry name" value="alpha/beta-Hydrolases"/>
    <property type="match status" value="1"/>
</dbReference>
<protein>
    <submittedName>
        <fullName evidence="1">Pimeloyl-ACP methyl ester carboxylesterase</fullName>
    </submittedName>
</protein>
<dbReference type="Gene3D" id="3.40.50.1820">
    <property type="entry name" value="alpha/beta hydrolase"/>
    <property type="match status" value="1"/>
</dbReference>
<accession>A0A521BA45</accession>
<gene>
    <name evidence="1" type="ORF">SAMN06265221_102178</name>
</gene>
<dbReference type="Proteomes" id="UP000319014">
    <property type="component" value="Unassembled WGS sequence"/>
</dbReference>
<dbReference type="OrthoDB" id="332706at2"/>
<keyword evidence="2" id="KW-1185">Reference proteome</keyword>
<sequence length="271" mass="29777">MLVMNRQTDLPLVLHAQAEPLALRLSHERLAARIDLPHGRPRRAPLLALHGISRDANAIRRGFLAETLGSGRVLVTPRFGRKHWPHFQRIGRARPDLAVLELLAQAGRHGDFDTGKFALFGYSGGAQFVHRFAMLYPGRVAALHVAAAGWYCLPDPTVAWPAGLGRAKGPVAPIANLKLAQLDAFLRLPVRLYVGTRDDAREPALRQGRRLDAIQGRTRIERAQNYLLAFANAARQRGIRPDISLTLLPGCGHDFTECAREGGLARLVCAS</sequence>
<evidence type="ECO:0000313" key="2">
    <source>
        <dbReference type="Proteomes" id="UP000319014"/>
    </source>
</evidence>
<organism evidence="1 2">
    <name type="scientific">Paracoccus laeviglucosivorans</name>
    <dbReference type="NCBI Taxonomy" id="1197861"/>
    <lineage>
        <taxon>Bacteria</taxon>
        <taxon>Pseudomonadati</taxon>
        <taxon>Pseudomonadota</taxon>
        <taxon>Alphaproteobacteria</taxon>
        <taxon>Rhodobacterales</taxon>
        <taxon>Paracoccaceae</taxon>
        <taxon>Paracoccus</taxon>
    </lineage>
</organism>
<proteinExistence type="predicted"/>